<dbReference type="Gene3D" id="3.40.50.300">
    <property type="entry name" value="P-loop containing nucleotide triphosphate hydrolases"/>
    <property type="match status" value="1"/>
</dbReference>
<dbReference type="InterPro" id="IPR052018">
    <property type="entry name" value="PHP_domain"/>
</dbReference>
<evidence type="ECO:0000313" key="2">
    <source>
        <dbReference type="EMBL" id="GAG64494.1"/>
    </source>
</evidence>
<dbReference type="EMBL" id="BART01007843">
    <property type="protein sequence ID" value="GAG64494.1"/>
    <property type="molecule type" value="Genomic_DNA"/>
</dbReference>
<feature type="non-terminal residue" evidence="2">
    <location>
        <position position="440"/>
    </location>
</feature>
<dbReference type="PANTHER" id="PTHR42924:SF3">
    <property type="entry name" value="POLYMERASE_HISTIDINOL PHOSPHATASE N-TERMINAL DOMAIN-CONTAINING PROTEIN"/>
    <property type="match status" value="1"/>
</dbReference>
<dbReference type="InterPro" id="IPR027417">
    <property type="entry name" value="P-loop_NTPase"/>
</dbReference>
<sequence length="440" mass="49414">HIHTPASSCFSDKNVSPDDIISLALDKGLSAIAITDHNSGEYIDMIKKAAEGTPLTVFPGVEITVGDAHIHLIAILDKDKNTRDIGDLLTTLGILHDQYGKKNTFVQKTVSEVIEIISSKNFNGLAIAAHIDSTNGIFDDMEGEARKEVIKNPKLLAAEAIDYEKVYKFLDGSDPNYQRKLAVYQASDNPYLDKDGKIIVTGEHSGEHNINGIGYRYSYFKVDENISLESIRQCFIDPSVRIRQSFEYKEKIHPFIKKVKINSGFLNDLNLDFHNGMNSILGAKGVGKSLLIEFMRFALNQGSSNEDIEEDHEEKLSKQLGQYGQVEVTIQDETGKEFVITRIYDTSEDSPINVLDSTSNGTIDVDISSLFPVLFLSQTEIIKIAEDPDEQLKFIDKFFDFHRYINQINYLEAELKKLDKSFADSLEAYHNEKSIGKILE</sequence>
<dbReference type="InterPro" id="IPR003141">
    <property type="entry name" value="Pol/His_phosphatase_N"/>
</dbReference>
<dbReference type="InterPro" id="IPR004013">
    <property type="entry name" value="PHP_dom"/>
</dbReference>
<proteinExistence type="predicted"/>
<dbReference type="AlphaFoldDB" id="X0Z5V9"/>
<gene>
    <name evidence="2" type="ORF">S01H4_17770</name>
</gene>
<dbReference type="PANTHER" id="PTHR42924">
    <property type="entry name" value="EXONUCLEASE"/>
    <property type="match status" value="1"/>
</dbReference>
<accession>X0Z5V9</accession>
<dbReference type="SUPFAM" id="SSF52540">
    <property type="entry name" value="P-loop containing nucleoside triphosphate hydrolases"/>
    <property type="match status" value="1"/>
</dbReference>
<protein>
    <recommendedName>
        <fullName evidence="1">Polymerase/histidinol phosphatase N-terminal domain-containing protein</fullName>
    </recommendedName>
</protein>
<evidence type="ECO:0000259" key="1">
    <source>
        <dbReference type="SMART" id="SM00481"/>
    </source>
</evidence>
<organism evidence="2">
    <name type="scientific">marine sediment metagenome</name>
    <dbReference type="NCBI Taxonomy" id="412755"/>
    <lineage>
        <taxon>unclassified sequences</taxon>
        <taxon>metagenomes</taxon>
        <taxon>ecological metagenomes</taxon>
    </lineage>
</organism>
<name>X0Z5V9_9ZZZZ</name>
<feature type="domain" description="Polymerase/histidinol phosphatase N-terminal" evidence="1">
    <location>
        <begin position="1"/>
        <end position="67"/>
    </location>
</feature>
<dbReference type="InterPro" id="IPR016195">
    <property type="entry name" value="Pol/histidinol_Pase-like"/>
</dbReference>
<dbReference type="Gene3D" id="3.20.20.140">
    <property type="entry name" value="Metal-dependent hydrolases"/>
    <property type="match status" value="1"/>
</dbReference>
<comment type="caution">
    <text evidence="2">The sequence shown here is derived from an EMBL/GenBank/DDBJ whole genome shotgun (WGS) entry which is preliminary data.</text>
</comment>
<dbReference type="InterPro" id="IPR038729">
    <property type="entry name" value="Rad50/SbcC_AAA"/>
</dbReference>
<dbReference type="Pfam" id="PF02811">
    <property type="entry name" value="PHP"/>
    <property type="match status" value="1"/>
</dbReference>
<dbReference type="Pfam" id="PF13476">
    <property type="entry name" value="AAA_23"/>
    <property type="match status" value="1"/>
</dbReference>
<dbReference type="GO" id="GO:0006302">
    <property type="term" value="P:double-strand break repair"/>
    <property type="evidence" value="ECO:0007669"/>
    <property type="project" value="InterPro"/>
</dbReference>
<dbReference type="GO" id="GO:0004534">
    <property type="term" value="F:5'-3' RNA exonuclease activity"/>
    <property type="evidence" value="ECO:0007669"/>
    <property type="project" value="TreeGrafter"/>
</dbReference>
<feature type="non-terminal residue" evidence="2">
    <location>
        <position position="1"/>
    </location>
</feature>
<reference evidence="2" key="1">
    <citation type="journal article" date="2014" name="Front. Microbiol.">
        <title>High frequency of phylogenetically diverse reductive dehalogenase-homologous genes in deep subseafloor sedimentary metagenomes.</title>
        <authorList>
            <person name="Kawai M."/>
            <person name="Futagami T."/>
            <person name="Toyoda A."/>
            <person name="Takaki Y."/>
            <person name="Nishi S."/>
            <person name="Hori S."/>
            <person name="Arai W."/>
            <person name="Tsubouchi T."/>
            <person name="Morono Y."/>
            <person name="Uchiyama I."/>
            <person name="Ito T."/>
            <person name="Fujiyama A."/>
            <person name="Inagaki F."/>
            <person name="Takami H."/>
        </authorList>
    </citation>
    <scope>NUCLEOTIDE SEQUENCE</scope>
    <source>
        <strain evidence="2">Expedition CK06-06</strain>
    </source>
</reference>
<dbReference type="GO" id="GO:0016887">
    <property type="term" value="F:ATP hydrolysis activity"/>
    <property type="evidence" value="ECO:0007669"/>
    <property type="project" value="InterPro"/>
</dbReference>
<dbReference type="SMART" id="SM00481">
    <property type="entry name" value="POLIIIAc"/>
    <property type="match status" value="1"/>
</dbReference>
<dbReference type="GO" id="GO:0035312">
    <property type="term" value="F:5'-3' DNA exonuclease activity"/>
    <property type="evidence" value="ECO:0007669"/>
    <property type="project" value="TreeGrafter"/>
</dbReference>
<dbReference type="CDD" id="cd07432">
    <property type="entry name" value="PHP_HisPPase"/>
    <property type="match status" value="1"/>
</dbReference>
<dbReference type="SUPFAM" id="SSF89550">
    <property type="entry name" value="PHP domain-like"/>
    <property type="match status" value="1"/>
</dbReference>